<organism evidence="1">
    <name type="scientific">Anguilla anguilla</name>
    <name type="common">European freshwater eel</name>
    <name type="synonym">Muraena anguilla</name>
    <dbReference type="NCBI Taxonomy" id="7936"/>
    <lineage>
        <taxon>Eukaryota</taxon>
        <taxon>Metazoa</taxon>
        <taxon>Chordata</taxon>
        <taxon>Craniata</taxon>
        <taxon>Vertebrata</taxon>
        <taxon>Euteleostomi</taxon>
        <taxon>Actinopterygii</taxon>
        <taxon>Neopterygii</taxon>
        <taxon>Teleostei</taxon>
        <taxon>Anguilliformes</taxon>
        <taxon>Anguillidae</taxon>
        <taxon>Anguilla</taxon>
    </lineage>
</organism>
<name>A0A0E9WAZ4_ANGAN</name>
<reference evidence="1" key="2">
    <citation type="journal article" date="2015" name="Fish Shellfish Immunol.">
        <title>Early steps in the European eel (Anguilla anguilla)-Vibrio vulnificus interaction in the gills: Role of the RtxA13 toxin.</title>
        <authorList>
            <person name="Callol A."/>
            <person name="Pajuelo D."/>
            <person name="Ebbesson L."/>
            <person name="Teles M."/>
            <person name="MacKenzie S."/>
            <person name="Amaro C."/>
        </authorList>
    </citation>
    <scope>NUCLEOTIDE SEQUENCE</scope>
</reference>
<dbReference type="AlphaFoldDB" id="A0A0E9WAZ4"/>
<evidence type="ECO:0000313" key="1">
    <source>
        <dbReference type="EMBL" id="JAH86668.1"/>
    </source>
</evidence>
<sequence length="32" mass="3687">MAYCNTRHQFLMTDCPIYASNYSFAKQKEPAG</sequence>
<accession>A0A0E9WAZ4</accession>
<protein>
    <submittedName>
        <fullName evidence="1">Uncharacterized protein</fullName>
    </submittedName>
</protein>
<dbReference type="EMBL" id="GBXM01021909">
    <property type="protein sequence ID" value="JAH86668.1"/>
    <property type="molecule type" value="Transcribed_RNA"/>
</dbReference>
<reference evidence="1" key="1">
    <citation type="submission" date="2014-11" db="EMBL/GenBank/DDBJ databases">
        <authorList>
            <person name="Amaro Gonzalez C."/>
        </authorList>
    </citation>
    <scope>NUCLEOTIDE SEQUENCE</scope>
</reference>
<proteinExistence type="predicted"/>